<dbReference type="InterPro" id="IPR003607">
    <property type="entry name" value="HD/PDEase_dom"/>
</dbReference>
<evidence type="ECO:0000313" key="2">
    <source>
        <dbReference type="EMBL" id="PAB57118.1"/>
    </source>
</evidence>
<dbReference type="PANTHER" id="PTHR43155:SF2">
    <property type="entry name" value="CYCLIC DI-GMP PHOSPHODIESTERASE PA4108"/>
    <property type="match status" value="1"/>
</dbReference>
<dbReference type="SUPFAM" id="SSF109604">
    <property type="entry name" value="HD-domain/PDEase-like"/>
    <property type="match status" value="1"/>
</dbReference>
<sequence length="368" mass="41411">MRMVPISAVKEGAFLAQALYNDKGQILLSKGVRLTYGLLKRIKEHSFYSIYIIDEYSQGELDDIIKPQVRQKAIATIRATLNTIGDLDDDNKNMFAKKTLEKQKEQQIGDMQKLAKMIVDDIFTQSDLMINLVDIKSMDSYTFNHSVNSAILSLVIGIGHGLNKNDLYDLTMGMLLHDVGKMFIPSDLLNKEGNLSQEEFEIIKNHTVRGFNFLKDNTDLSNKIRIISLQHHERVDGTGYPYGLKDPQIYSLSKIGAIAEVYDAITSDRPNRKALPPNEAVELVMGAGGRYFNIDIVRTFVKKVNPFPVGTAVYLSNNSIGIVEAINSLYMLRPLVRIVKQEGKIVEPFLCDLIRENNIVITGVCHEI</sequence>
<accession>A0A267MDW8</accession>
<reference evidence="2 3" key="1">
    <citation type="submission" date="2017-06" db="EMBL/GenBank/DDBJ databases">
        <title>Draft genome sequence of anaerobic fermentative bacterium Anaeromicrobium sediminis DY2726D isolated from West Pacific Ocean sediments.</title>
        <authorList>
            <person name="Zeng X."/>
        </authorList>
    </citation>
    <scope>NUCLEOTIDE SEQUENCE [LARGE SCALE GENOMIC DNA]</scope>
    <source>
        <strain evidence="2 3">DY2726D</strain>
    </source>
</reference>
<dbReference type="CDD" id="cd00077">
    <property type="entry name" value="HDc"/>
    <property type="match status" value="1"/>
</dbReference>
<name>A0A267MDW8_9FIRM</name>
<dbReference type="AlphaFoldDB" id="A0A267MDW8"/>
<gene>
    <name evidence="2" type="ORF">CCE28_19500</name>
</gene>
<evidence type="ECO:0000259" key="1">
    <source>
        <dbReference type="PROSITE" id="PS51832"/>
    </source>
</evidence>
<evidence type="ECO:0000313" key="3">
    <source>
        <dbReference type="Proteomes" id="UP000216024"/>
    </source>
</evidence>
<dbReference type="RefSeq" id="WP_095135544.1">
    <property type="nucleotide sequence ID" value="NZ_NIBG01000028.1"/>
</dbReference>
<dbReference type="EMBL" id="NIBG01000028">
    <property type="protein sequence ID" value="PAB57118.1"/>
    <property type="molecule type" value="Genomic_DNA"/>
</dbReference>
<dbReference type="Gene3D" id="1.10.3210.10">
    <property type="entry name" value="Hypothetical protein af1432"/>
    <property type="match status" value="1"/>
</dbReference>
<dbReference type="OrthoDB" id="9804747at2"/>
<keyword evidence="3" id="KW-1185">Reference proteome</keyword>
<comment type="caution">
    <text evidence="2">The sequence shown here is derived from an EMBL/GenBank/DDBJ whole genome shotgun (WGS) entry which is preliminary data.</text>
</comment>
<feature type="domain" description="HD-GYP" evidence="1">
    <location>
        <begin position="120"/>
        <end position="316"/>
    </location>
</feature>
<dbReference type="Pfam" id="PF13487">
    <property type="entry name" value="HD_5"/>
    <property type="match status" value="1"/>
</dbReference>
<dbReference type="InterPro" id="IPR037522">
    <property type="entry name" value="HD_GYP_dom"/>
</dbReference>
<proteinExistence type="predicted"/>
<protein>
    <recommendedName>
        <fullName evidence="1">HD-GYP domain-containing protein</fullName>
    </recommendedName>
</protein>
<dbReference type="PROSITE" id="PS51832">
    <property type="entry name" value="HD_GYP"/>
    <property type="match status" value="1"/>
</dbReference>
<dbReference type="PANTHER" id="PTHR43155">
    <property type="entry name" value="CYCLIC DI-GMP PHOSPHODIESTERASE PA4108-RELATED"/>
    <property type="match status" value="1"/>
</dbReference>
<dbReference type="Proteomes" id="UP000216024">
    <property type="component" value="Unassembled WGS sequence"/>
</dbReference>
<organism evidence="2 3">
    <name type="scientific">Anaeromicrobium sediminis</name>
    <dbReference type="NCBI Taxonomy" id="1478221"/>
    <lineage>
        <taxon>Bacteria</taxon>
        <taxon>Bacillati</taxon>
        <taxon>Bacillota</taxon>
        <taxon>Clostridia</taxon>
        <taxon>Peptostreptococcales</taxon>
        <taxon>Thermotaleaceae</taxon>
        <taxon>Anaeromicrobium</taxon>
    </lineage>
</organism>